<dbReference type="EMBL" id="VIQT01000009">
    <property type="protein sequence ID" value="NDO38813.1"/>
    <property type="molecule type" value="Genomic_DNA"/>
</dbReference>
<feature type="chain" id="PRO_5032537753" evidence="2">
    <location>
        <begin position="24"/>
        <end position="474"/>
    </location>
</feature>
<evidence type="ECO:0000313" key="3">
    <source>
        <dbReference type="EMBL" id="NDO38813.1"/>
    </source>
</evidence>
<evidence type="ECO:0000256" key="1">
    <source>
        <dbReference type="SAM" id="MobiDB-lite"/>
    </source>
</evidence>
<protein>
    <submittedName>
        <fullName evidence="3">Uncharacterized protein</fullName>
    </submittedName>
</protein>
<feature type="region of interest" description="Disordered" evidence="1">
    <location>
        <begin position="254"/>
        <end position="393"/>
    </location>
</feature>
<keyword evidence="2" id="KW-0732">Signal</keyword>
<organism evidence="3 4">
    <name type="scientific">Anaerotruncus colihominis</name>
    <dbReference type="NCBI Taxonomy" id="169435"/>
    <lineage>
        <taxon>Bacteria</taxon>
        <taxon>Bacillati</taxon>
        <taxon>Bacillota</taxon>
        <taxon>Clostridia</taxon>
        <taxon>Eubacteriales</taxon>
        <taxon>Oscillospiraceae</taxon>
        <taxon>Anaerotruncus</taxon>
    </lineage>
</organism>
<accession>A0A845SW99</accession>
<gene>
    <name evidence="3" type="ORF">FMM72_06040</name>
</gene>
<name>A0A845SW99_9FIRM</name>
<sequence>MYRIFAILAALSIAICFCLPVFAASYRDDCADILNDHIREYNGFSRNISDFIAFSGWSGCGDRSVITVDSREALATYRIDGAQRVQIQLFSSQSTFAVPSNDYYRMSVRSDEELGQARRCYYDQFQDVVFVQENGRNYSLCNERRGLMLREDSSALRKDCYYGLNVLVSSNGVSFQPINDVRLDKIESQYLEEGTGVFVRETYSAGLPSSAAYVRLAFVECAKIPGRGAADITDRSNLHFLSKVIFEGGALEPGGSFELDSSSSEPDSSSSEPDSSSSEPDSSSSEPDSSSASEMQSSQSSSLVSSSGSSESSSGTESSSSMPAASSSVPQSGSSVPQSSSSEPESSGSGPEDMPSDSTGGSSGRGSSKRRISNKPTLPTSPPKAADLWYTEPASLVQPNEQMPLVGGYESLQTDHMPRSDSSDRSDAGITVYRNFSEGPPERAPIPERTLYHGSVGGAGAALMIAGALKNLRR</sequence>
<evidence type="ECO:0000256" key="2">
    <source>
        <dbReference type="SAM" id="SignalP"/>
    </source>
</evidence>
<evidence type="ECO:0000313" key="4">
    <source>
        <dbReference type="Proteomes" id="UP000462501"/>
    </source>
</evidence>
<feature type="compositionally biased region" description="Low complexity" evidence="1">
    <location>
        <begin position="258"/>
        <end position="360"/>
    </location>
</feature>
<feature type="signal peptide" evidence="2">
    <location>
        <begin position="1"/>
        <end position="23"/>
    </location>
</feature>
<dbReference type="RefSeq" id="WP_162220864.1">
    <property type="nucleotide sequence ID" value="NZ_CAMUSJ010000068.1"/>
</dbReference>
<reference evidence="3 4" key="1">
    <citation type="submission" date="2019-06" db="EMBL/GenBank/DDBJ databases">
        <title>Draft genome sequences of 15 bacterial species constituting the stable defined intestinal microbiota of the GM15 gnotobiotic mouse model.</title>
        <authorList>
            <person name="Elie C."/>
            <person name="Mathieu A."/>
            <person name="Saliou A."/>
            <person name="Darnaud M."/>
            <person name="Leulier F."/>
            <person name="Tamellini A."/>
        </authorList>
    </citation>
    <scope>NUCLEOTIDE SEQUENCE [LARGE SCALE GENOMIC DNA]</scope>
    <source>
        <strain evidence="3 4">JM4-15</strain>
    </source>
</reference>
<comment type="caution">
    <text evidence="3">The sequence shown here is derived from an EMBL/GenBank/DDBJ whole genome shotgun (WGS) entry which is preliminary data.</text>
</comment>
<dbReference type="AlphaFoldDB" id="A0A845SW99"/>
<proteinExistence type="predicted"/>
<dbReference type="Proteomes" id="UP000462501">
    <property type="component" value="Unassembled WGS sequence"/>
</dbReference>